<dbReference type="Pfam" id="PF00069">
    <property type="entry name" value="Pkinase"/>
    <property type="match status" value="1"/>
</dbReference>
<dbReference type="PROSITE" id="PS50011">
    <property type="entry name" value="PROTEIN_KINASE_DOM"/>
    <property type="match status" value="1"/>
</dbReference>
<dbReference type="GO" id="GO:0005856">
    <property type="term" value="C:cytoskeleton"/>
    <property type="evidence" value="ECO:0007669"/>
    <property type="project" value="UniProtKB-SubCell"/>
</dbReference>
<evidence type="ECO:0000256" key="11">
    <source>
        <dbReference type="ARBA" id="ARBA00048679"/>
    </source>
</evidence>
<dbReference type="InterPro" id="IPR016024">
    <property type="entry name" value="ARM-type_fold"/>
</dbReference>
<dbReference type="InterPro" id="IPR000225">
    <property type="entry name" value="Armadillo"/>
</dbReference>
<keyword evidence="5" id="KW-0808">Transferase</keyword>
<evidence type="ECO:0000256" key="1">
    <source>
        <dbReference type="ARBA" id="ARBA00004245"/>
    </source>
</evidence>
<evidence type="ECO:0000256" key="9">
    <source>
        <dbReference type="ARBA" id="ARBA00023212"/>
    </source>
</evidence>
<gene>
    <name evidence="17" type="ORF">PCOS0759_LOCUS5533</name>
</gene>
<dbReference type="FunFam" id="1.10.510.10:FF:000292">
    <property type="entry name" value="Serine/threonine-protein kinase 36"/>
    <property type="match status" value="1"/>
</dbReference>
<reference evidence="17" key="1">
    <citation type="submission" date="2021-01" db="EMBL/GenBank/DDBJ databases">
        <authorList>
            <person name="Corre E."/>
            <person name="Pelletier E."/>
            <person name="Niang G."/>
            <person name="Scheremetjew M."/>
            <person name="Finn R."/>
            <person name="Kale V."/>
            <person name="Holt S."/>
            <person name="Cochrane G."/>
            <person name="Meng A."/>
            <person name="Brown T."/>
            <person name="Cohen L."/>
        </authorList>
    </citation>
    <scope>NUCLEOTIDE SEQUENCE</scope>
    <source>
        <strain evidence="17">WS</strain>
    </source>
</reference>
<evidence type="ECO:0000259" key="16">
    <source>
        <dbReference type="PROSITE" id="PS50011"/>
    </source>
</evidence>
<evidence type="ECO:0000256" key="3">
    <source>
        <dbReference type="ARBA" id="ARBA00022490"/>
    </source>
</evidence>
<keyword evidence="7" id="KW-0418">Kinase</keyword>
<dbReference type="PROSITE" id="PS50176">
    <property type="entry name" value="ARM_REPEAT"/>
    <property type="match status" value="1"/>
</dbReference>
<proteinExistence type="predicted"/>
<evidence type="ECO:0000256" key="13">
    <source>
        <dbReference type="PROSITE-ProRule" id="PRU00259"/>
    </source>
</evidence>
<feature type="binding site" evidence="14">
    <location>
        <position position="33"/>
    </location>
    <ligand>
        <name>ATP</name>
        <dbReference type="ChEBI" id="CHEBI:30616"/>
    </ligand>
</feature>
<sequence length="1202" mass="136425">MDNYQLIEQIGEGSFGRVYKGRRKYTGQIVAMKFIPKRGKNKREIRNLRQEITILKSLNHENIIMMLDSFESDKEFCVVMEHAQGDLYEILESDGKLPEDVVKSIAKQLVRALHYLHSHRIIHRDMKPQNILIAPDGIVKLCDFGFARCMSNNTMVVTSIKGTPLYMAPELVQEQPYNRTADLWSLGVILYELHTGVPPFNTKNFYTLIQKIINNPVKYPKSISKEFKSFLEGLLNKEPKKRLDWPDLAEHEFVRETDDDRQMREKNHARSLNRKRINWFHTMVNGKEGVHHLPVPDITKFPYNGGNPPAQANADADGKASESAFGSDESISRLYDMYIVKKLDIGGMMGNQDDFTSIATFIRTSTKRLKPRRNGAGGVEGTPEVPNIKKALHLLKKALVHIQQTNSHYANVVFESNAISHMIQAVHDMMRCDSVDACKEISDTLKVIGEALKCSQKAQTASDHVSLLVPRVFTIVNDLVTYRHDAKHSVKLNTLKCLSYAFIHMNMTPTANTKLFKECMESNVVESVVSCMNVDALRGASNSGALSESTRHKLLSSTVKCLAELTHPMSGETVGLPTLSRKNRPQASLHLNYKHDKMRELTGRLLASNPQRFHLLCDIFRGSNDADSLRALRVIFQSARFSSAFSERLATLENLKFMVPHLINRKKAPTKVELIHMVCALMFEYTPQVIQPILGNIDNLLISVIDNFCSTTNVVLQCCILQILSRLARYSADINTRVMDYFMQSESFTVCIKLLKKVNFSKIAEEDKPRIEGTGYADSGYLDGMIFLFAEFSNILNEEFVRKFFESGTWGALRNYLLTLDTHSEISILGLQAVHKLIFKLADFIPHYNEKILCDDTLVQDFFIPCIREATIQQFSKWPESRNGGMRGVSGLVERVVNVLFLGFTSPSSSQNVQKFLFKQDVVRHVLSSLQYISQNTYDKPLSFLSRLVFKSPHFAVQFVKFASPMLIQKLLHEDNPPSLLIEILVIISQLARIKSDHYSYIAECRIGEQICKLLKHDDPGVRSKTCNLVGNMCRHNDDFYRDLIDYSILDELIARCRDIDPTTRKFACFAIGNAGFHNNSLYPQLQASIAPLIELLSDEEEKTRANAAGALGNLVRNSDELCDSLISSGAVDRLMDTLSDRGPNARKIALFSLGNFCVHAQCRRVLEGRSFRRVIQRLEAECRDDTIKKYIDRINRKMGDQ</sequence>
<evidence type="ECO:0000256" key="14">
    <source>
        <dbReference type="PROSITE-ProRule" id="PRU10141"/>
    </source>
</evidence>
<dbReference type="SMART" id="SM00185">
    <property type="entry name" value="ARM"/>
    <property type="match status" value="4"/>
</dbReference>
<dbReference type="InterPro" id="IPR000719">
    <property type="entry name" value="Prot_kinase_dom"/>
</dbReference>
<keyword evidence="6 14" id="KW-0547">Nucleotide-binding</keyword>
<dbReference type="SMART" id="SM00220">
    <property type="entry name" value="S_TKc"/>
    <property type="match status" value="1"/>
</dbReference>
<evidence type="ECO:0000256" key="5">
    <source>
        <dbReference type="ARBA" id="ARBA00022679"/>
    </source>
</evidence>
<accession>A0A7S1KQZ9</accession>
<dbReference type="FunFam" id="3.30.200.20:FF:000042">
    <property type="entry name" value="Aurora kinase A"/>
    <property type="match status" value="1"/>
</dbReference>
<dbReference type="Gene3D" id="1.25.10.10">
    <property type="entry name" value="Leucine-rich Repeat Variant"/>
    <property type="match status" value="1"/>
</dbReference>
<protein>
    <recommendedName>
        <fullName evidence="2">non-specific serine/threonine protein kinase</fullName>
        <ecNumber evidence="2">2.7.11.1</ecNumber>
    </recommendedName>
    <alternativeName>
        <fullName evidence="12">Fused homolog</fullName>
    </alternativeName>
</protein>
<feature type="repeat" description="ARM" evidence="13">
    <location>
        <begin position="1088"/>
        <end position="1121"/>
    </location>
</feature>
<dbReference type="SUPFAM" id="SSF56112">
    <property type="entry name" value="Protein kinase-like (PK-like)"/>
    <property type="match status" value="1"/>
</dbReference>
<dbReference type="InterPro" id="IPR008271">
    <property type="entry name" value="Ser/Thr_kinase_AS"/>
</dbReference>
<feature type="region of interest" description="Disordered" evidence="15">
    <location>
        <begin position="305"/>
        <end position="324"/>
    </location>
</feature>
<evidence type="ECO:0000256" key="10">
    <source>
        <dbReference type="ARBA" id="ARBA00047899"/>
    </source>
</evidence>
<dbReference type="Pfam" id="PF13646">
    <property type="entry name" value="HEAT_2"/>
    <property type="match status" value="1"/>
</dbReference>
<evidence type="ECO:0000256" key="7">
    <source>
        <dbReference type="ARBA" id="ARBA00022777"/>
    </source>
</evidence>
<organism evidence="17">
    <name type="scientific">Percolomonas cosmopolitus</name>
    <dbReference type="NCBI Taxonomy" id="63605"/>
    <lineage>
        <taxon>Eukaryota</taxon>
        <taxon>Discoba</taxon>
        <taxon>Heterolobosea</taxon>
        <taxon>Tetramitia</taxon>
        <taxon>Eutetramitia</taxon>
        <taxon>Percolomonadidae</taxon>
        <taxon>Percolomonas</taxon>
    </lineage>
</organism>
<evidence type="ECO:0000256" key="4">
    <source>
        <dbReference type="ARBA" id="ARBA00022527"/>
    </source>
</evidence>
<evidence type="ECO:0000256" key="12">
    <source>
        <dbReference type="ARBA" id="ARBA00075375"/>
    </source>
</evidence>
<comment type="catalytic activity">
    <reaction evidence="10">
        <text>L-threonyl-[protein] + ATP = O-phospho-L-threonyl-[protein] + ADP + H(+)</text>
        <dbReference type="Rhea" id="RHEA:46608"/>
        <dbReference type="Rhea" id="RHEA-COMP:11060"/>
        <dbReference type="Rhea" id="RHEA-COMP:11605"/>
        <dbReference type="ChEBI" id="CHEBI:15378"/>
        <dbReference type="ChEBI" id="CHEBI:30013"/>
        <dbReference type="ChEBI" id="CHEBI:30616"/>
        <dbReference type="ChEBI" id="CHEBI:61977"/>
        <dbReference type="ChEBI" id="CHEBI:456216"/>
        <dbReference type="EC" id="2.7.11.1"/>
    </reaction>
</comment>
<comment type="catalytic activity">
    <reaction evidence="11">
        <text>L-seryl-[protein] + ATP = O-phospho-L-seryl-[protein] + ADP + H(+)</text>
        <dbReference type="Rhea" id="RHEA:17989"/>
        <dbReference type="Rhea" id="RHEA-COMP:9863"/>
        <dbReference type="Rhea" id="RHEA-COMP:11604"/>
        <dbReference type="ChEBI" id="CHEBI:15378"/>
        <dbReference type="ChEBI" id="CHEBI:29999"/>
        <dbReference type="ChEBI" id="CHEBI:30616"/>
        <dbReference type="ChEBI" id="CHEBI:83421"/>
        <dbReference type="ChEBI" id="CHEBI:456216"/>
        <dbReference type="EC" id="2.7.11.1"/>
    </reaction>
</comment>
<dbReference type="InterPro" id="IPR017441">
    <property type="entry name" value="Protein_kinase_ATP_BS"/>
</dbReference>
<keyword evidence="3" id="KW-0963">Cytoplasm</keyword>
<dbReference type="EMBL" id="HBGD01006653">
    <property type="protein sequence ID" value="CAD9082293.1"/>
    <property type="molecule type" value="Transcribed_RNA"/>
</dbReference>
<name>A0A7S1KQZ9_9EUKA</name>
<dbReference type="InterPro" id="IPR011009">
    <property type="entry name" value="Kinase-like_dom_sf"/>
</dbReference>
<keyword evidence="8 14" id="KW-0067">ATP-binding</keyword>
<dbReference type="InterPro" id="IPR011989">
    <property type="entry name" value="ARM-like"/>
</dbReference>
<dbReference type="EC" id="2.7.11.1" evidence="2"/>
<dbReference type="PANTHER" id="PTHR22983">
    <property type="entry name" value="PROTEIN KINASE RELATED"/>
    <property type="match status" value="1"/>
</dbReference>
<dbReference type="GO" id="GO:0005524">
    <property type="term" value="F:ATP binding"/>
    <property type="evidence" value="ECO:0007669"/>
    <property type="project" value="UniProtKB-UniRule"/>
</dbReference>
<evidence type="ECO:0000256" key="6">
    <source>
        <dbReference type="ARBA" id="ARBA00022741"/>
    </source>
</evidence>
<evidence type="ECO:0000256" key="8">
    <source>
        <dbReference type="ARBA" id="ARBA00022840"/>
    </source>
</evidence>
<evidence type="ECO:0000313" key="17">
    <source>
        <dbReference type="EMBL" id="CAD9082293.1"/>
    </source>
</evidence>
<dbReference type="PROSITE" id="PS00107">
    <property type="entry name" value="PROTEIN_KINASE_ATP"/>
    <property type="match status" value="1"/>
</dbReference>
<dbReference type="PANTHER" id="PTHR22983:SF6">
    <property type="entry name" value="SERINE_THREONINE-PROTEIN KINASE 36"/>
    <property type="match status" value="1"/>
</dbReference>
<dbReference type="PROSITE" id="PS00108">
    <property type="entry name" value="PROTEIN_KINASE_ST"/>
    <property type="match status" value="1"/>
</dbReference>
<evidence type="ECO:0000256" key="2">
    <source>
        <dbReference type="ARBA" id="ARBA00012513"/>
    </source>
</evidence>
<keyword evidence="4" id="KW-0723">Serine/threonine-protein kinase</keyword>
<keyword evidence="9" id="KW-0206">Cytoskeleton</keyword>
<dbReference type="AlphaFoldDB" id="A0A7S1KQZ9"/>
<dbReference type="SUPFAM" id="SSF48371">
    <property type="entry name" value="ARM repeat"/>
    <property type="match status" value="2"/>
</dbReference>
<feature type="domain" description="Protein kinase" evidence="16">
    <location>
        <begin position="4"/>
        <end position="254"/>
    </location>
</feature>
<dbReference type="Gene3D" id="1.10.510.10">
    <property type="entry name" value="Transferase(Phosphotransferase) domain 1"/>
    <property type="match status" value="1"/>
</dbReference>
<comment type="subcellular location">
    <subcellularLocation>
        <location evidence="1">Cytoplasm</location>
        <location evidence="1">Cytoskeleton</location>
    </subcellularLocation>
</comment>
<dbReference type="GO" id="GO:0004674">
    <property type="term" value="F:protein serine/threonine kinase activity"/>
    <property type="evidence" value="ECO:0007669"/>
    <property type="project" value="UniProtKB-KW"/>
</dbReference>
<dbReference type="CDD" id="cd14002">
    <property type="entry name" value="STKc_STK36"/>
    <property type="match status" value="1"/>
</dbReference>
<evidence type="ECO:0000256" key="15">
    <source>
        <dbReference type="SAM" id="MobiDB-lite"/>
    </source>
</evidence>
<dbReference type="GO" id="GO:0005737">
    <property type="term" value="C:cytoplasm"/>
    <property type="evidence" value="ECO:0007669"/>
    <property type="project" value="TreeGrafter"/>
</dbReference>